<protein>
    <submittedName>
        <fullName evidence="1">Uncharacterized protein</fullName>
    </submittedName>
</protein>
<dbReference type="VEuPathDB" id="FungiDB:MPH_07943"/>
<sequence length="162" mass="17687">MDSLQLQKLALNRSVELRSIFEKGRRLWQSVPQLALPSVEACPADIAGLLHPLQTAMLAPYRMCEGQLQELSVLNGLCSQSQHTHQLLHGPAEQSCSTVPPKPYDPSHVAGCARAVLLTFGPHLIVSPPPQTPIHPDRRVTPTDPADCVALRRAGRRRSTAV</sequence>
<organism evidence="1 2">
    <name type="scientific">Macrophomina phaseolina (strain MS6)</name>
    <name type="common">Charcoal rot fungus</name>
    <dbReference type="NCBI Taxonomy" id="1126212"/>
    <lineage>
        <taxon>Eukaryota</taxon>
        <taxon>Fungi</taxon>
        <taxon>Dikarya</taxon>
        <taxon>Ascomycota</taxon>
        <taxon>Pezizomycotina</taxon>
        <taxon>Dothideomycetes</taxon>
        <taxon>Dothideomycetes incertae sedis</taxon>
        <taxon>Botryosphaeriales</taxon>
        <taxon>Botryosphaeriaceae</taxon>
        <taxon>Macrophomina</taxon>
    </lineage>
</organism>
<gene>
    <name evidence="1" type="ORF">MPH_07943</name>
</gene>
<comment type="caution">
    <text evidence="1">The sequence shown here is derived from an EMBL/GenBank/DDBJ whole genome shotgun (WGS) entry which is preliminary data.</text>
</comment>
<reference evidence="1 2" key="1">
    <citation type="journal article" date="2012" name="BMC Genomics">
        <title>Tools to kill: Genome of one of the most destructive plant pathogenic fungi Macrophomina phaseolina.</title>
        <authorList>
            <person name="Islam M.S."/>
            <person name="Haque M.S."/>
            <person name="Islam M.M."/>
            <person name="Emdad E.M."/>
            <person name="Halim A."/>
            <person name="Hossen Q.M.M."/>
            <person name="Hossain M.Z."/>
            <person name="Ahmed B."/>
            <person name="Rahim S."/>
            <person name="Rahman M.S."/>
            <person name="Alam M.M."/>
            <person name="Hou S."/>
            <person name="Wan X."/>
            <person name="Saito J.A."/>
            <person name="Alam M."/>
        </authorList>
    </citation>
    <scope>NUCLEOTIDE SEQUENCE [LARGE SCALE GENOMIC DNA]</scope>
    <source>
        <strain evidence="1 2">MS6</strain>
    </source>
</reference>
<evidence type="ECO:0000313" key="2">
    <source>
        <dbReference type="Proteomes" id="UP000007129"/>
    </source>
</evidence>
<dbReference type="HOGENOM" id="CLU_1635725_0_0_1"/>
<dbReference type="Proteomes" id="UP000007129">
    <property type="component" value="Unassembled WGS sequence"/>
</dbReference>
<dbReference type="EMBL" id="AHHD01000335">
    <property type="protein sequence ID" value="EKG14903.1"/>
    <property type="molecule type" value="Genomic_DNA"/>
</dbReference>
<proteinExistence type="predicted"/>
<accession>K2RJS4</accession>
<dbReference type="AlphaFoldDB" id="K2RJS4"/>
<dbReference type="InParanoid" id="K2RJS4"/>
<evidence type="ECO:0000313" key="1">
    <source>
        <dbReference type="EMBL" id="EKG14903.1"/>
    </source>
</evidence>
<name>K2RJS4_MACPH</name>